<evidence type="ECO:0000256" key="5">
    <source>
        <dbReference type="SAM" id="MobiDB-lite"/>
    </source>
</evidence>
<dbReference type="Gene3D" id="2.130.10.10">
    <property type="entry name" value="YVTN repeat-like/Quinoprotein amine dehydrogenase"/>
    <property type="match status" value="1"/>
</dbReference>
<comment type="caution">
    <text evidence="6">The sequence shown here is derived from an EMBL/GenBank/DDBJ whole genome shotgun (WGS) entry which is preliminary data.</text>
</comment>
<evidence type="ECO:0000313" key="6">
    <source>
        <dbReference type="EMBL" id="KAK3396246.1"/>
    </source>
</evidence>
<feature type="region of interest" description="Disordered" evidence="5">
    <location>
        <begin position="346"/>
        <end position="374"/>
    </location>
</feature>
<comment type="similarity">
    <text evidence="4">Belongs to the WD repeat PROPPIN family.</text>
</comment>
<dbReference type="PANTHER" id="PTHR11227">
    <property type="entry name" value="WD-REPEAT PROTEIN INTERACTING WITH PHOSPHOINOSIDES WIPI -RELATED"/>
    <property type="match status" value="1"/>
</dbReference>
<dbReference type="AlphaFoldDB" id="A0AAE0U9S0"/>
<feature type="compositionally biased region" description="Gly residues" evidence="5">
    <location>
        <begin position="349"/>
        <end position="374"/>
    </location>
</feature>
<accession>A0AAE0U9S0</accession>
<evidence type="ECO:0000256" key="2">
    <source>
        <dbReference type="ARBA" id="ARBA00022574"/>
    </source>
</evidence>
<evidence type="ECO:0000256" key="3">
    <source>
        <dbReference type="ARBA" id="ARBA00022737"/>
    </source>
</evidence>
<dbReference type="SMART" id="SM00320">
    <property type="entry name" value="WD40"/>
    <property type="match status" value="2"/>
</dbReference>
<dbReference type="InterPro" id="IPR048720">
    <property type="entry name" value="PROPPIN"/>
</dbReference>
<reference evidence="6" key="2">
    <citation type="submission" date="2023-07" db="EMBL/GenBank/DDBJ databases">
        <authorList>
            <consortium name="Lawrence Berkeley National Laboratory"/>
            <person name="Haridas S."/>
            <person name="Hensen N."/>
            <person name="Bonometti L."/>
            <person name="Westerberg I."/>
            <person name="Brannstrom I.O."/>
            <person name="Guillou S."/>
            <person name="Cros-Aarteil S."/>
            <person name="Calhoun S."/>
            <person name="Kuo A."/>
            <person name="Mondo S."/>
            <person name="Pangilinan J."/>
            <person name="Riley R."/>
            <person name="LaButti K."/>
            <person name="Andreopoulos B."/>
            <person name="Lipzen A."/>
            <person name="Chen C."/>
            <person name="Yanf M."/>
            <person name="Daum C."/>
            <person name="Ng V."/>
            <person name="Clum A."/>
            <person name="Steindorff A."/>
            <person name="Ohm R."/>
            <person name="Martin F."/>
            <person name="Silar P."/>
            <person name="Natvig D."/>
            <person name="Lalanne C."/>
            <person name="Gautier V."/>
            <person name="Ament-velasquez S.L."/>
            <person name="Kruys A."/>
            <person name="Hutchinson M.I."/>
            <person name="Powell A.J."/>
            <person name="Barry K."/>
            <person name="Miller A.N."/>
            <person name="Grigoriev I.V."/>
            <person name="Debuchy R."/>
            <person name="Gladieux P."/>
            <person name="Thoren M.H."/>
            <person name="Johannesson H."/>
        </authorList>
    </citation>
    <scope>NUCLEOTIDE SEQUENCE</scope>
    <source>
        <strain evidence="6">FGSC 1904</strain>
    </source>
</reference>
<protein>
    <submittedName>
        <fullName evidence="6">WD40-repeat-containing domain protein</fullName>
    </submittedName>
</protein>
<evidence type="ECO:0000313" key="7">
    <source>
        <dbReference type="Proteomes" id="UP001281003"/>
    </source>
</evidence>
<reference evidence="6" key="1">
    <citation type="journal article" date="2023" name="Mol. Phylogenet. Evol.">
        <title>Genome-scale phylogeny and comparative genomics of the fungal order Sordariales.</title>
        <authorList>
            <person name="Hensen N."/>
            <person name="Bonometti L."/>
            <person name="Westerberg I."/>
            <person name="Brannstrom I.O."/>
            <person name="Guillou S."/>
            <person name="Cros-Aarteil S."/>
            <person name="Calhoun S."/>
            <person name="Haridas S."/>
            <person name="Kuo A."/>
            <person name="Mondo S."/>
            <person name="Pangilinan J."/>
            <person name="Riley R."/>
            <person name="LaButti K."/>
            <person name="Andreopoulos B."/>
            <person name="Lipzen A."/>
            <person name="Chen C."/>
            <person name="Yan M."/>
            <person name="Daum C."/>
            <person name="Ng V."/>
            <person name="Clum A."/>
            <person name="Steindorff A."/>
            <person name="Ohm R.A."/>
            <person name="Martin F."/>
            <person name="Silar P."/>
            <person name="Natvig D.O."/>
            <person name="Lalanne C."/>
            <person name="Gautier V."/>
            <person name="Ament-Velasquez S.L."/>
            <person name="Kruys A."/>
            <person name="Hutchinson M.I."/>
            <person name="Powell A.J."/>
            <person name="Barry K."/>
            <person name="Miller A.N."/>
            <person name="Grigoriev I.V."/>
            <person name="Debuchy R."/>
            <person name="Gladieux P."/>
            <person name="Hiltunen Thoren M."/>
            <person name="Johannesson H."/>
        </authorList>
    </citation>
    <scope>NUCLEOTIDE SEQUENCE</scope>
    <source>
        <strain evidence="6">FGSC 1904</strain>
    </source>
</reference>
<keyword evidence="7" id="KW-1185">Reference proteome</keyword>
<comment type="subcellular location">
    <subcellularLocation>
        <location evidence="1">Vacuole membrane</location>
        <topology evidence="1">Peripheral membrane protein</topology>
    </subcellularLocation>
</comment>
<dbReference type="Proteomes" id="UP001281003">
    <property type="component" value="Unassembled WGS sequence"/>
</dbReference>
<dbReference type="Pfam" id="PF21032">
    <property type="entry name" value="PROPPIN"/>
    <property type="match status" value="1"/>
</dbReference>
<feature type="region of interest" description="Disordered" evidence="5">
    <location>
        <begin position="186"/>
        <end position="225"/>
    </location>
</feature>
<organism evidence="6 7">
    <name type="scientific">Sordaria brevicollis</name>
    <dbReference type="NCBI Taxonomy" id="83679"/>
    <lineage>
        <taxon>Eukaryota</taxon>
        <taxon>Fungi</taxon>
        <taxon>Dikarya</taxon>
        <taxon>Ascomycota</taxon>
        <taxon>Pezizomycotina</taxon>
        <taxon>Sordariomycetes</taxon>
        <taxon>Sordariomycetidae</taxon>
        <taxon>Sordariales</taxon>
        <taxon>Sordariaceae</taxon>
        <taxon>Sordaria</taxon>
    </lineage>
</organism>
<gene>
    <name evidence="6" type="ORF">B0T20DRAFT_265812</name>
</gene>
<keyword evidence="3" id="KW-0677">Repeat</keyword>
<dbReference type="SUPFAM" id="SSF50978">
    <property type="entry name" value="WD40 repeat-like"/>
    <property type="match status" value="1"/>
</dbReference>
<dbReference type="InterPro" id="IPR036322">
    <property type="entry name" value="WD40_repeat_dom_sf"/>
</dbReference>
<dbReference type="InterPro" id="IPR001680">
    <property type="entry name" value="WD40_rpt"/>
</dbReference>
<sequence length="389" mass="39499">MLHAQLVLWDDKNKKQGGVISAQTSIRGAKMSSKRIVLVLMDRVQVYQTGKPHPLLSTYETTENPLGLCCLSSERIAFPGRTVGHVQLIEIASGNVSIIPGHTSALRAMALSQDGELLATASEQGTIIRVHATSTGAKLLELRRGLDKAVIFSLAFSPSGRYLACTSDKSTLHVFNVLRPSGGGNSTGRLSISSNSGNATAGTSEPASATGGGGRPSSPHSVISSSGGYGGGSVMVAGGGAGSADFVGGGGGGEDSNNHKWGFLSRIPFVPRAFSDAYSFASCKFEMGDEPVGGGSIGSGIGSRGAESMGGVGSPVKGNLGWISETELVVIGAGRDPKWEKFALQDGGQQNGGYPSMGGAGGGGGGGWGPGGGKQLVRVGWKRYGGETA</sequence>
<evidence type="ECO:0000256" key="4">
    <source>
        <dbReference type="ARBA" id="ARBA00025740"/>
    </source>
</evidence>
<dbReference type="InterPro" id="IPR015943">
    <property type="entry name" value="WD40/YVTN_repeat-like_dom_sf"/>
</dbReference>
<keyword evidence="2" id="KW-0853">WD repeat</keyword>
<evidence type="ECO:0000256" key="1">
    <source>
        <dbReference type="ARBA" id="ARBA00004148"/>
    </source>
</evidence>
<dbReference type="EMBL" id="JAUTDP010000009">
    <property type="protein sequence ID" value="KAK3396246.1"/>
    <property type="molecule type" value="Genomic_DNA"/>
</dbReference>
<dbReference type="GO" id="GO:0005774">
    <property type="term" value="C:vacuolar membrane"/>
    <property type="evidence" value="ECO:0007669"/>
    <property type="project" value="UniProtKB-SubCell"/>
</dbReference>
<proteinExistence type="inferred from homology"/>
<name>A0AAE0U9S0_SORBR</name>
<feature type="compositionally biased region" description="Polar residues" evidence="5">
    <location>
        <begin position="187"/>
        <end position="207"/>
    </location>
</feature>